<dbReference type="Proteomes" id="UP001374584">
    <property type="component" value="Unassembled WGS sequence"/>
</dbReference>
<feature type="domain" description="HD-Zip IV C-terminal" evidence="1">
    <location>
        <begin position="31"/>
        <end position="71"/>
    </location>
</feature>
<protein>
    <recommendedName>
        <fullName evidence="1">HD-Zip IV C-terminal domain-containing protein</fullName>
    </recommendedName>
</protein>
<proteinExistence type="predicted"/>
<gene>
    <name evidence="2" type="ORF">VNO80_29290</name>
</gene>
<keyword evidence="3" id="KW-1185">Reference proteome</keyword>
<reference evidence="2 3" key="1">
    <citation type="submission" date="2024-01" db="EMBL/GenBank/DDBJ databases">
        <title>The genomes of 5 underutilized Papilionoideae crops provide insights into root nodulation and disease resistanc.</title>
        <authorList>
            <person name="Jiang F."/>
        </authorList>
    </citation>
    <scope>NUCLEOTIDE SEQUENCE [LARGE SCALE GENOMIC DNA]</scope>
    <source>
        <strain evidence="2">JINMINGXINNONG_FW02</strain>
        <tissue evidence="2">Leaves</tissue>
    </source>
</reference>
<name>A0AAN9QES4_PHACN</name>
<accession>A0AAN9QES4</accession>
<dbReference type="EMBL" id="JAYMYR010000011">
    <property type="protein sequence ID" value="KAK7332537.1"/>
    <property type="molecule type" value="Genomic_DNA"/>
</dbReference>
<comment type="caution">
    <text evidence="2">The sequence shown here is derived from an EMBL/GenBank/DDBJ whole genome shotgun (WGS) entry which is preliminary data.</text>
</comment>
<organism evidence="2 3">
    <name type="scientific">Phaseolus coccineus</name>
    <name type="common">Scarlet runner bean</name>
    <name type="synonym">Phaseolus multiflorus</name>
    <dbReference type="NCBI Taxonomy" id="3886"/>
    <lineage>
        <taxon>Eukaryota</taxon>
        <taxon>Viridiplantae</taxon>
        <taxon>Streptophyta</taxon>
        <taxon>Embryophyta</taxon>
        <taxon>Tracheophyta</taxon>
        <taxon>Spermatophyta</taxon>
        <taxon>Magnoliopsida</taxon>
        <taxon>eudicotyledons</taxon>
        <taxon>Gunneridae</taxon>
        <taxon>Pentapetalae</taxon>
        <taxon>rosids</taxon>
        <taxon>fabids</taxon>
        <taxon>Fabales</taxon>
        <taxon>Fabaceae</taxon>
        <taxon>Papilionoideae</taxon>
        <taxon>50 kb inversion clade</taxon>
        <taxon>NPAAA clade</taxon>
        <taxon>indigoferoid/millettioid clade</taxon>
        <taxon>Phaseoleae</taxon>
        <taxon>Phaseolus</taxon>
    </lineage>
</organism>
<dbReference type="InterPro" id="IPR057993">
    <property type="entry name" value="HD-Zip_IV_C"/>
</dbReference>
<dbReference type="AlphaFoldDB" id="A0AAN9QES4"/>
<sequence length="117" mass="12060">MEGTLTTCSIFLQDLLFSDGTTAHGDGGSIGDTGIGGSLLTVAFQIDSGPMAKLSLGSVTNVNNLIACIVHCAVYADAAVHSMESADPFNASTAVHFMEFCTSFNTFLAVGFDVDEG</sequence>
<evidence type="ECO:0000313" key="3">
    <source>
        <dbReference type="Proteomes" id="UP001374584"/>
    </source>
</evidence>
<evidence type="ECO:0000259" key="1">
    <source>
        <dbReference type="Pfam" id="PF25797"/>
    </source>
</evidence>
<dbReference type="Pfam" id="PF25797">
    <property type="entry name" value="PDF2_C"/>
    <property type="match status" value="1"/>
</dbReference>
<evidence type="ECO:0000313" key="2">
    <source>
        <dbReference type="EMBL" id="KAK7332537.1"/>
    </source>
</evidence>